<dbReference type="GO" id="GO:0005737">
    <property type="term" value="C:cytoplasm"/>
    <property type="evidence" value="ECO:0007669"/>
    <property type="project" value="UniProtKB-SubCell"/>
</dbReference>
<keyword evidence="14" id="KW-1185">Reference proteome</keyword>
<keyword evidence="10" id="KW-0812">Transmembrane</keyword>
<dbReference type="EC" id="1.1.1.27" evidence="3 7"/>
<feature type="binding site" evidence="7">
    <location>
        <position position="87"/>
    </location>
    <ligand>
        <name>substrate</name>
    </ligand>
</feature>
<feature type="domain" description="Lactate/malate dehydrogenase N-terminal" evidence="11">
    <location>
        <begin position="10"/>
        <end position="147"/>
    </location>
</feature>
<evidence type="ECO:0000256" key="3">
    <source>
        <dbReference type="ARBA" id="ARBA00012967"/>
    </source>
</evidence>
<keyword evidence="5 7" id="KW-0520">NAD</keyword>
<gene>
    <name evidence="7" type="primary">ldh</name>
    <name evidence="13" type="ORF">KKC1_09540</name>
</gene>
<evidence type="ECO:0000256" key="4">
    <source>
        <dbReference type="ARBA" id="ARBA00023002"/>
    </source>
</evidence>
<keyword evidence="10" id="KW-0472">Membrane</keyword>
<keyword evidence="4 7" id="KW-0560">Oxidoreductase</keyword>
<dbReference type="OrthoDB" id="9802969at2"/>
<dbReference type="InterPro" id="IPR011304">
    <property type="entry name" value="L-lactate_DH"/>
</dbReference>
<dbReference type="NCBIfam" id="NF000824">
    <property type="entry name" value="PRK00066.1"/>
    <property type="match status" value="1"/>
</dbReference>
<comment type="function">
    <text evidence="7">Catalyzes the conversion of lactate to pyruvate.</text>
</comment>
<feature type="active site" description="Proton acceptor" evidence="7 8">
    <location>
        <position position="180"/>
    </location>
</feature>
<dbReference type="PRINTS" id="PR00086">
    <property type="entry name" value="LLDHDRGNASE"/>
</dbReference>
<dbReference type="SUPFAM" id="SSF51735">
    <property type="entry name" value="NAD(P)-binding Rossmann-fold domains"/>
    <property type="match status" value="1"/>
</dbReference>
<comment type="activity regulation">
    <text evidence="7">Allosterically activated by fructose 1,6-bisphosphate (FBP).</text>
</comment>
<dbReference type="GO" id="GO:0006089">
    <property type="term" value="P:lactate metabolic process"/>
    <property type="evidence" value="ECO:0007669"/>
    <property type="project" value="TreeGrafter"/>
</dbReference>
<comment type="caution">
    <text evidence="7">Lacks conserved residue(s) required for the propagation of feature annotation.</text>
</comment>
<evidence type="ECO:0000256" key="7">
    <source>
        <dbReference type="HAMAP-Rule" id="MF_00488"/>
    </source>
</evidence>
<protein>
    <recommendedName>
        <fullName evidence="3 7">L-lactate dehydrogenase</fullName>
        <shortName evidence="7">L-LDH</shortName>
        <ecNumber evidence="3 7">1.1.1.27</ecNumber>
    </recommendedName>
</protein>
<feature type="binding site" evidence="7">
    <location>
        <begin position="153"/>
        <end position="156"/>
    </location>
    <ligand>
        <name>substrate</name>
    </ligand>
</feature>
<dbReference type="Proteomes" id="UP000197032">
    <property type="component" value="Unassembled WGS sequence"/>
</dbReference>
<dbReference type="Pfam" id="PF00056">
    <property type="entry name" value="Ldh_1_N"/>
    <property type="match status" value="1"/>
</dbReference>
<evidence type="ECO:0000313" key="14">
    <source>
        <dbReference type="Proteomes" id="UP000197032"/>
    </source>
</evidence>
<dbReference type="InterPro" id="IPR036291">
    <property type="entry name" value="NAD(P)-bd_dom_sf"/>
</dbReference>
<keyword evidence="7" id="KW-0963">Cytoplasm</keyword>
<reference evidence="14" key="1">
    <citation type="journal article" date="2017" name="Appl. Environ. Microbiol.">
        <title>Genomic analysis of Calderihabitans maritimus KKC1, a thermophilic hydrogenogenic carboxydotrophic bacterium isolated from marine sediment.</title>
        <authorList>
            <person name="Omae K."/>
            <person name="Yoneda Y."/>
            <person name="Fukuyama Y."/>
            <person name="Yoshida T."/>
            <person name="Sako Y."/>
        </authorList>
    </citation>
    <scope>NUCLEOTIDE SEQUENCE [LARGE SCALE GENOMIC DNA]</scope>
    <source>
        <strain evidence="14">KKC1</strain>
    </source>
</reference>
<keyword evidence="7" id="KW-0021">Allosteric enzyme</keyword>
<feature type="domain" description="Lactate/malate dehydrogenase C-terminal" evidence="12">
    <location>
        <begin position="150"/>
        <end position="311"/>
    </location>
</feature>
<evidence type="ECO:0000259" key="12">
    <source>
        <dbReference type="Pfam" id="PF02866"/>
    </source>
</evidence>
<comment type="similarity">
    <text evidence="2 7">Belongs to the LDH/MDH superfamily. LDH family.</text>
</comment>
<evidence type="ECO:0000256" key="9">
    <source>
        <dbReference type="PIRSR" id="PIRSR000102-3"/>
    </source>
</evidence>
<dbReference type="PIRSF" id="PIRSF000102">
    <property type="entry name" value="Lac_mal_DH"/>
    <property type="match status" value="1"/>
</dbReference>
<evidence type="ECO:0000256" key="10">
    <source>
        <dbReference type="SAM" id="Phobius"/>
    </source>
</evidence>
<feature type="binding site" evidence="7">
    <location>
        <position position="93"/>
    </location>
    <ligand>
        <name>substrate</name>
    </ligand>
</feature>
<dbReference type="Gene3D" id="3.40.50.720">
    <property type="entry name" value="NAD(P)-binding Rossmann-like Domain"/>
    <property type="match status" value="1"/>
</dbReference>
<dbReference type="InterPro" id="IPR001557">
    <property type="entry name" value="L-lactate/malate_DH"/>
</dbReference>
<keyword evidence="10" id="KW-1133">Transmembrane helix</keyword>
<dbReference type="PANTHER" id="PTHR43128:SF16">
    <property type="entry name" value="L-LACTATE DEHYDROGENASE"/>
    <property type="match status" value="1"/>
</dbReference>
<dbReference type="InterPro" id="IPR022383">
    <property type="entry name" value="Lactate/malate_DH_C"/>
</dbReference>
<proteinExistence type="inferred from homology"/>
<dbReference type="InterPro" id="IPR018177">
    <property type="entry name" value="L-lactate_DH_AS"/>
</dbReference>
<feature type="binding site" evidence="7">
    <location>
        <position position="70"/>
    </location>
    <ligand>
        <name>NAD(+)</name>
        <dbReference type="ChEBI" id="CHEBI:57540"/>
    </ligand>
</feature>
<comment type="subcellular location">
    <subcellularLocation>
        <location evidence="7">Cytoplasm</location>
    </subcellularLocation>
</comment>
<comment type="caution">
    <text evidence="13">The sequence shown here is derived from an EMBL/GenBank/DDBJ whole genome shotgun (WGS) entry which is preliminary data.</text>
</comment>
<dbReference type="AlphaFoldDB" id="A0A1Z5HQK6"/>
<feature type="transmembrane region" description="Helical" evidence="10">
    <location>
        <begin position="12"/>
        <end position="33"/>
    </location>
</feature>
<feature type="binding site" evidence="7">
    <location>
        <position position="148"/>
    </location>
    <ligand>
        <name>NAD(+)</name>
        <dbReference type="ChEBI" id="CHEBI:57540"/>
    </ligand>
</feature>
<comment type="subunit">
    <text evidence="7">Homotetramer.</text>
</comment>
<dbReference type="PANTHER" id="PTHR43128">
    <property type="entry name" value="L-2-HYDROXYCARBOXYLATE DEHYDROGENASE (NAD(P)(+))"/>
    <property type="match status" value="1"/>
</dbReference>
<feature type="binding site" evidence="7">
    <location>
        <position position="45"/>
    </location>
    <ligand>
        <name>NAD(+)</name>
        <dbReference type="ChEBI" id="CHEBI:57540"/>
    </ligand>
</feature>
<evidence type="ECO:0000256" key="8">
    <source>
        <dbReference type="PIRSR" id="PIRSR000102-1"/>
    </source>
</evidence>
<evidence type="ECO:0000256" key="1">
    <source>
        <dbReference type="ARBA" id="ARBA00004843"/>
    </source>
</evidence>
<feature type="modified residue" description="Phosphotyrosine" evidence="7">
    <location>
        <position position="226"/>
    </location>
</feature>
<evidence type="ECO:0000313" key="13">
    <source>
        <dbReference type="EMBL" id="GAW91794.1"/>
    </source>
</evidence>
<comment type="pathway">
    <text evidence="1 7">Fermentation; pyruvate fermentation to lactate; (S)-lactate from pyruvate: step 1/1.</text>
</comment>
<feature type="binding site" evidence="7 9">
    <location>
        <position position="40"/>
    </location>
    <ligand>
        <name>NAD(+)</name>
        <dbReference type="ChEBI" id="CHEBI:57540"/>
    </ligand>
</feature>
<feature type="binding site" evidence="7">
    <location>
        <begin position="125"/>
        <end position="128"/>
    </location>
    <ligand>
        <name>substrate</name>
    </ligand>
</feature>
<feature type="binding site" evidence="7">
    <location>
        <position position="19"/>
    </location>
    <ligand>
        <name>NAD(+)</name>
        <dbReference type="ChEBI" id="CHEBI:57540"/>
    </ligand>
</feature>
<dbReference type="InterPro" id="IPR015955">
    <property type="entry name" value="Lactate_DH/Glyco_Ohase_4_C"/>
</dbReference>
<dbReference type="Pfam" id="PF02866">
    <property type="entry name" value="Ldh_1_C"/>
    <property type="match status" value="1"/>
</dbReference>
<dbReference type="SUPFAM" id="SSF56327">
    <property type="entry name" value="LDH C-terminal domain-like"/>
    <property type="match status" value="1"/>
</dbReference>
<keyword evidence="7" id="KW-0597">Phosphoprotein</keyword>
<evidence type="ECO:0000256" key="2">
    <source>
        <dbReference type="ARBA" id="ARBA00006054"/>
    </source>
</evidence>
<feature type="binding site" evidence="7">
    <location>
        <position position="158"/>
    </location>
    <ligand>
        <name>beta-D-fructose 1,6-bisphosphate</name>
        <dbReference type="ChEBI" id="CHEBI:32966"/>
        <note>allosteric activator</note>
    </ligand>
</feature>
<dbReference type="GO" id="GO:0004459">
    <property type="term" value="F:L-lactate dehydrogenase (NAD+) activity"/>
    <property type="evidence" value="ECO:0007669"/>
    <property type="project" value="UniProtKB-UniRule"/>
</dbReference>
<evidence type="ECO:0000256" key="6">
    <source>
        <dbReference type="ARBA" id="ARBA00049258"/>
    </source>
</evidence>
<dbReference type="HAMAP" id="MF_00488">
    <property type="entry name" value="Lactate_dehydrog"/>
    <property type="match status" value="1"/>
</dbReference>
<sequence length="317" mass="34561">MAKTNHLEDKISIIGAGMVGSTIAYALMISGLAKQLVLVDINRGKAAGEAMDLSHSASFVKPVHIKAGSYPDCAGSRIVIITAGANQKPGETRLDLVEKNARIIKNIVENVRPHCDNPIWLIVTNPVDVLTYLVLKVSNSPPSQVIGSGTVLDSSRFRHLLSQYCEVDARNVHAHVIGEHGDSEVLVWSTANIAGIPVEKFFKMVEIDSPAEIKDKIDRQVRRAAYEIIERKGATYYAIGLAVRRIVESILRDEHSVLTVSNLVGGIYDVNDICLSLPCVIGKNGIIKTLRPPLTEEEIQQFRSSALSLQKVAGRVL</sequence>
<dbReference type="Gene3D" id="3.90.110.10">
    <property type="entry name" value="Lactate dehydrogenase/glycoside hydrolase, family 4, C-terminal"/>
    <property type="match status" value="1"/>
</dbReference>
<organism evidence="13 14">
    <name type="scientific">Calderihabitans maritimus</name>
    <dbReference type="NCBI Taxonomy" id="1246530"/>
    <lineage>
        <taxon>Bacteria</taxon>
        <taxon>Bacillati</taxon>
        <taxon>Bacillota</taxon>
        <taxon>Clostridia</taxon>
        <taxon>Neomoorellales</taxon>
        <taxon>Calderihabitantaceae</taxon>
        <taxon>Calderihabitans</taxon>
    </lineage>
</organism>
<accession>A0A1Z5HQK6</accession>
<dbReference type="EMBL" id="BDGJ01000033">
    <property type="protein sequence ID" value="GAW91794.1"/>
    <property type="molecule type" value="Genomic_DNA"/>
</dbReference>
<dbReference type="InterPro" id="IPR001236">
    <property type="entry name" value="Lactate/malate_DH_N"/>
</dbReference>
<evidence type="ECO:0000256" key="5">
    <source>
        <dbReference type="ARBA" id="ARBA00023027"/>
    </source>
</evidence>
<feature type="binding site" evidence="9">
    <location>
        <begin position="15"/>
        <end position="20"/>
    </location>
    <ligand>
        <name>NAD(+)</name>
        <dbReference type="ChEBI" id="CHEBI:57540"/>
    </ligand>
</feature>
<evidence type="ECO:0000259" key="11">
    <source>
        <dbReference type="Pfam" id="PF00056"/>
    </source>
</evidence>
<dbReference type="NCBIfam" id="NF004863">
    <property type="entry name" value="PRK06223.1"/>
    <property type="match status" value="1"/>
</dbReference>
<dbReference type="PROSITE" id="PS00064">
    <property type="entry name" value="L_LDH"/>
    <property type="match status" value="1"/>
</dbReference>
<dbReference type="RefSeq" id="WP_088553276.1">
    <property type="nucleotide sequence ID" value="NZ_BDGJ01000033.1"/>
</dbReference>
<feature type="binding site" evidence="9">
    <location>
        <position position="100"/>
    </location>
    <ligand>
        <name>NAD(+)</name>
        <dbReference type="ChEBI" id="CHEBI:57540"/>
    </ligand>
</feature>
<name>A0A1Z5HQK6_9FIRM</name>
<dbReference type="FunFam" id="3.40.50.720:FF:000018">
    <property type="entry name" value="Malate dehydrogenase"/>
    <property type="match status" value="1"/>
</dbReference>
<dbReference type="GO" id="GO:0006096">
    <property type="term" value="P:glycolytic process"/>
    <property type="evidence" value="ECO:0007669"/>
    <property type="project" value="UniProtKB-UniRule"/>
</dbReference>
<dbReference type="CDD" id="cd05292">
    <property type="entry name" value="LDH_2"/>
    <property type="match status" value="1"/>
</dbReference>
<feature type="binding site" evidence="7">
    <location>
        <begin position="84"/>
        <end position="85"/>
    </location>
    <ligand>
        <name>NAD(+)</name>
        <dbReference type="ChEBI" id="CHEBI:57540"/>
    </ligand>
</feature>
<comment type="catalytic activity">
    <reaction evidence="6 7">
        <text>(S)-lactate + NAD(+) = pyruvate + NADH + H(+)</text>
        <dbReference type="Rhea" id="RHEA:23444"/>
        <dbReference type="ChEBI" id="CHEBI:15361"/>
        <dbReference type="ChEBI" id="CHEBI:15378"/>
        <dbReference type="ChEBI" id="CHEBI:16651"/>
        <dbReference type="ChEBI" id="CHEBI:57540"/>
        <dbReference type="ChEBI" id="CHEBI:57945"/>
        <dbReference type="EC" id="1.1.1.27"/>
    </reaction>
</comment>
<dbReference type="NCBIfam" id="TIGR01771">
    <property type="entry name" value="L-LDH-NAD"/>
    <property type="match status" value="1"/>
</dbReference>
<feature type="binding site" evidence="7 9">
    <location>
        <begin position="123"/>
        <end position="125"/>
    </location>
    <ligand>
        <name>NAD(+)</name>
        <dbReference type="ChEBI" id="CHEBI:57540"/>
    </ligand>
</feature>
<feature type="binding site" evidence="7">
    <location>
        <position position="235"/>
    </location>
    <ligand>
        <name>substrate</name>
    </ligand>
</feature>
<feature type="binding site" evidence="7">
    <location>
        <position position="173"/>
    </location>
    <ligand>
        <name>beta-D-fructose 1,6-bisphosphate</name>
        <dbReference type="ChEBI" id="CHEBI:32966"/>
        <note>allosteric activator</note>
    </ligand>
</feature>
<dbReference type="UniPathway" id="UPA00554">
    <property type="reaction ID" value="UER00611"/>
</dbReference>